<evidence type="ECO:0000313" key="2">
    <source>
        <dbReference type="Proteomes" id="UP001359485"/>
    </source>
</evidence>
<dbReference type="Proteomes" id="UP001359485">
    <property type="component" value="Unassembled WGS sequence"/>
</dbReference>
<organism evidence="1 2">
    <name type="scientific">Polyplax serrata</name>
    <name type="common">Common mouse louse</name>
    <dbReference type="NCBI Taxonomy" id="468196"/>
    <lineage>
        <taxon>Eukaryota</taxon>
        <taxon>Metazoa</taxon>
        <taxon>Ecdysozoa</taxon>
        <taxon>Arthropoda</taxon>
        <taxon>Hexapoda</taxon>
        <taxon>Insecta</taxon>
        <taxon>Pterygota</taxon>
        <taxon>Neoptera</taxon>
        <taxon>Paraneoptera</taxon>
        <taxon>Psocodea</taxon>
        <taxon>Troctomorpha</taxon>
        <taxon>Phthiraptera</taxon>
        <taxon>Anoplura</taxon>
        <taxon>Polyplacidae</taxon>
        <taxon>Polyplax</taxon>
    </lineage>
</organism>
<keyword evidence="2" id="KW-1185">Reference proteome</keyword>
<protein>
    <submittedName>
        <fullName evidence="1">Uncharacterized protein</fullName>
    </submittedName>
</protein>
<comment type="caution">
    <text evidence="1">The sequence shown here is derived from an EMBL/GenBank/DDBJ whole genome shotgun (WGS) entry which is preliminary data.</text>
</comment>
<name>A0ABR1AF75_POLSC</name>
<evidence type="ECO:0000313" key="1">
    <source>
        <dbReference type="EMBL" id="KAK6617986.1"/>
    </source>
</evidence>
<sequence length="241" mass="27030">MAWHGLPPIENVEFSQLDLNIFQKEITEKEIFVVSNKTSAPSWLELGNSSGASRVEDYYDGPVVEKGLEELGKINIEDDPGFVVKFDYIDLNSKEFKDENVNLVPAGSNDTEDTLIILQNDDSGKKIFLKATSVVQITKDDVLDGKAFDQGAQSIPTVPEWLQQQIAKWTELENQEKEEKQVVTTQKNFIYSPTIPQATPKSAKVEGTTRKYNATDGKLASLLYREKKAGNKKESQVWKGN</sequence>
<reference evidence="1 2" key="1">
    <citation type="submission" date="2023-09" db="EMBL/GenBank/DDBJ databases">
        <title>Genomes of two closely related lineages of the louse Polyplax serrata with different host specificities.</title>
        <authorList>
            <person name="Martinu J."/>
            <person name="Tarabai H."/>
            <person name="Stefka J."/>
            <person name="Hypsa V."/>
        </authorList>
    </citation>
    <scope>NUCLEOTIDE SEQUENCE [LARGE SCALE GENOMIC DNA]</scope>
    <source>
        <strain evidence="1">98ZLc_SE</strain>
    </source>
</reference>
<dbReference type="EMBL" id="JAWJWF010000050">
    <property type="protein sequence ID" value="KAK6617986.1"/>
    <property type="molecule type" value="Genomic_DNA"/>
</dbReference>
<accession>A0ABR1AF75</accession>
<proteinExistence type="predicted"/>
<gene>
    <name evidence="1" type="ORF">RUM44_002428</name>
</gene>